<dbReference type="Gene3D" id="3.10.520.10">
    <property type="entry name" value="ApbE-like domains"/>
    <property type="match status" value="1"/>
</dbReference>
<protein>
    <recommendedName>
        <fullName evidence="3">Thiamine biosynthesis protein ApbE</fullName>
    </recommendedName>
</protein>
<comment type="caution">
    <text evidence="1">The sequence shown here is derived from an EMBL/GenBank/DDBJ whole genome shotgun (WGS) entry which is preliminary data.</text>
</comment>
<reference evidence="1" key="1">
    <citation type="submission" date="2017-04" db="EMBL/GenBank/DDBJ databases">
        <title>Unexpected and diverse lifestyles within the genus Limnohabitans.</title>
        <authorList>
            <person name="Kasalicky V."/>
            <person name="Mehrshad M."/>
            <person name="Andrei S.-A."/>
            <person name="Salcher M."/>
            <person name="Kratochvilova H."/>
            <person name="Simek K."/>
            <person name="Ghai R."/>
        </authorList>
    </citation>
    <scope>NUCLEOTIDE SEQUENCE [LARGE SCALE GENOMIC DNA]</scope>
    <source>
        <strain evidence="1">II-D5</strain>
    </source>
</reference>
<name>A0A2T7UGW9_9BURK</name>
<accession>A0A2T7UGW9</accession>
<proteinExistence type="predicted"/>
<evidence type="ECO:0008006" key="3">
    <source>
        <dbReference type="Google" id="ProtNLM"/>
    </source>
</evidence>
<keyword evidence="2" id="KW-1185">Reference proteome</keyword>
<dbReference type="InterPro" id="IPR003374">
    <property type="entry name" value="ApbE-like_sf"/>
</dbReference>
<dbReference type="OrthoDB" id="8990499at2"/>
<gene>
    <name evidence="1" type="ORF">H663_005145</name>
</gene>
<dbReference type="AlphaFoldDB" id="A0A2T7UGW9"/>
<dbReference type="STRING" id="1293045.H663_02595"/>
<dbReference type="NCBIfam" id="NF003322">
    <property type="entry name" value="PRK04334.1-2"/>
    <property type="match status" value="1"/>
</dbReference>
<dbReference type="RefSeq" id="WP_083451108.1">
    <property type="nucleotide sequence ID" value="NZ_LFYT02000004.1"/>
</dbReference>
<organism evidence="1 2">
    <name type="scientific">Limnohabitans planktonicus II-D5</name>
    <dbReference type="NCBI Taxonomy" id="1293045"/>
    <lineage>
        <taxon>Bacteria</taxon>
        <taxon>Pseudomonadati</taxon>
        <taxon>Pseudomonadota</taxon>
        <taxon>Betaproteobacteria</taxon>
        <taxon>Burkholderiales</taxon>
        <taxon>Comamonadaceae</taxon>
        <taxon>Limnohabitans</taxon>
    </lineage>
</organism>
<dbReference type="Proteomes" id="UP000037507">
    <property type="component" value="Unassembled WGS sequence"/>
</dbReference>
<sequence length="311" mass="32623">MSASRHLLPNGRWHFQHGPMDIVIGADPDVGAGAQVAVDSAHEAAWARFVPMLAQLMQEWPALRLPVQPGAVCPLQGEVARCMWQACAPWAAQTFITPMAAVAGSVAQALLACYARAGVARAWVNNGGDIALHLLPGQSVRVGLYADLARLQVQELMQGLKLDGAFEIAHPMPVRGVATSGWRGRSFSFGIADSVTVLAATAAQADAAASIIANAVNVAHPAIVRQPANSLRDHTDLGDLAVTVDVPALPAEMVQQALQAGLQRARECQERGLIEAAALVCQGQSLLLPMAFGADPEPVPLCCPDPVGVWA</sequence>
<evidence type="ECO:0000313" key="1">
    <source>
        <dbReference type="EMBL" id="PVE43937.1"/>
    </source>
</evidence>
<evidence type="ECO:0000313" key="2">
    <source>
        <dbReference type="Proteomes" id="UP000037507"/>
    </source>
</evidence>
<dbReference type="EMBL" id="LFYT02000004">
    <property type="protein sequence ID" value="PVE43937.1"/>
    <property type="molecule type" value="Genomic_DNA"/>
</dbReference>
<dbReference type="SUPFAM" id="SSF143631">
    <property type="entry name" value="ApbE-like"/>
    <property type="match status" value="1"/>
</dbReference>